<protein>
    <recommendedName>
        <fullName evidence="5">cystathionine beta-synthase</fullName>
        <ecNumber evidence="5">4.2.1.22</ecNumber>
    </recommendedName>
</protein>
<dbReference type="SUPFAM" id="SSF53686">
    <property type="entry name" value="Tryptophan synthase beta subunit-like PLP-dependent enzymes"/>
    <property type="match status" value="1"/>
</dbReference>
<dbReference type="PANTHER" id="PTHR45677:SF8">
    <property type="entry name" value="CYSTEINE SULFINIC ACID DECARBOXYLASE"/>
    <property type="match status" value="1"/>
</dbReference>
<dbReference type="EC" id="4.2.1.22" evidence="5"/>
<evidence type="ECO:0000256" key="10">
    <source>
        <dbReference type="PIRSR" id="PIRSR602129-50"/>
    </source>
</evidence>
<dbReference type="GO" id="GO:0030170">
    <property type="term" value="F:pyridoxal phosphate binding"/>
    <property type="evidence" value="ECO:0007669"/>
    <property type="project" value="InterPro"/>
</dbReference>
<comment type="similarity">
    <text evidence="4">Belongs to the group II decarboxylase family.</text>
</comment>
<dbReference type="PROSITE" id="PS00901">
    <property type="entry name" value="CYS_SYNTHASE"/>
    <property type="match status" value="1"/>
</dbReference>
<proteinExistence type="inferred from homology"/>
<dbReference type="PROSITE" id="PS00392">
    <property type="entry name" value="DDC_GAD_HDC_YDC"/>
    <property type="match status" value="1"/>
</dbReference>
<gene>
    <name evidence="13" type="ORF">PPROV_001095100</name>
</gene>
<evidence type="ECO:0000256" key="9">
    <source>
        <dbReference type="ARBA" id="ARBA00047490"/>
    </source>
</evidence>
<evidence type="ECO:0000313" key="14">
    <source>
        <dbReference type="Proteomes" id="UP000660262"/>
    </source>
</evidence>
<evidence type="ECO:0000256" key="6">
    <source>
        <dbReference type="ARBA" id="ARBA00022793"/>
    </source>
</evidence>
<dbReference type="InterPro" id="IPR015424">
    <property type="entry name" value="PyrdxlP-dep_Trfase"/>
</dbReference>
<evidence type="ECO:0000256" key="8">
    <source>
        <dbReference type="ARBA" id="ARBA00023239"/>
    </source>
</evidence>
<dbReference type="GO" id="GO:0004122">
    <property type="term" value="F:cystathionine beta-synthase activity"/>
    <property type="evidence" value="ECO:0007669"/>
    <property type="project" value="UniProtKB-EC"/>
</dbReference>
<dbReference type="FunFam" id="3.40.50.1100:FF:000003">
    <property type="entry name" value="Cystathionine beta-synthase"/>
    <property type="match status" value="1"/>
</dbReference>
<evidence type="ECO:0000256" key="5">
    <source>
        <dbReference type="ARBA" id="ARBA00012041"/>
    </source>
</evidence>
<dbReference type="AlphaFoldDB" id="A0A830HZM9"/>
<comment type="pathway">
    <text evidence="2">Amino-acid biosynthesis; L-cysteine biosynthesis; L-cysteine from L-homocysteine and L-serine: step 1/2.</text>
</comment>
<keyword evidence="6" id="KW-0210">Decarboxylase</keyword>
<dbReference type="InterPro" id="IPR021115">
    <property type="entry name" value="Pyridoxal-P_BS"/>
</dbReference>
<evidence type="ECO:0000256" key="4">
    <source>
        <dbReference type="ARBA" id="ARBA00009533"/>
    </source>
</evidence>
<dbReference type="GO" id="GO:0016831">
    <property type="term" value="F:carboxy-lyase activity"/>
    <property type="evidence" value="ECO:0007669"/>
    <property type="project" value="UniProtKB-KW"/>
</dbReference>
<feature type="compositionally biased region" description="Low complexity" evidence="11">
    <location>
        <begin position="548"/>
        <end position="557"/>
    </location>
</feature>
<dbReference type="SUPFAM" id="SSF53383">
    <property type="entry name" value="PLP-dependent transferases"/>
    <property type="match status" value="1"/>
</dbReference>
<feature type="compositionally biased region" description="Low complexity" evidence="11">
    <location>
        <begin position="70"/>
        <end position="82"/>
    </location>
</feature>
<dbReference type="CDD" id="cd01561">
    <property type="entry name" value="CBS_like"/>
    <property type="match status" value="1"/>
</dbReference>
<reference evidence="13" key="1">
    <citation type="submission" date="2020-10" db="EMBL/GenBank/DDBJ databases">
        <title>Unveiling of a novel bifunctional photoreceptor, Dualchrome1, isolated from a cosmopolitan green alga.</title>
        <authorList>
            <person name="Suzuki S."/>
            <person name="Kawachi M."/>
        </authorList>
    </citation>
    <scope>NUCLEOTIDE SEQUENCE</scope>
    <source>
        <strain evidence="13">NIES 2893</strain>
    </source>
</reference>
<dbReference type="OrthoDB" id="639767at2759"/>
<comment type="similarity">
    <text evidence="3">Belongs to the cysteine synthase/cystathionine beta-synthase family.</text>
</comment>
<dbReference type="GO" id="GO:0005737">
    <property type="term" value="C:cytoplasm"/>
    <property type="evidence" value="ECO:0007669"/>
    <property type="project" value="TreeGrafter"/>
</dbReference>
<dbReference type="InterPro" id="IPR001926">
    <property type="entry name" value="TrpB-like_PALP"/>
</dbReference>
<keyword evidence="14" id="KW-1185">Reference proteome</keyword>
<comment type="cofactor">
    <cofactor evidence="1 10">
        <name>pyridoxal 5'-phosphate</name>
        <dbReference type="ChEBI" id="CHEBI:597326"/>
    </cofactor>
</comment>
<dbReference type="FunFam" id="3.40.50.1100:FF:000118">
    <property type="entry name" value="Related to CYS4-cystathionine beta-synthase"/>
    <property type="match status" value="1"/>
</dbReference>
<dbReference type="Proteomes" id="UP000660262">
    <property type="component" value="Unassembled WGS sequence"/>
</dbReference>
<evidence type="ECO:0000313" key="13">
    <source>
        <dbReference type="EMBL" id="GHP12223.1"/>
    </source>
</evidence>
<dbReference type="InterPro" id="IPR036052">
    <property type="entry name" value="TrpB-like_PALP_sf"/>
</dbReference>
<dbReference type="GO" id="GO:0006535">
    <property type="term" value="P:cysteine biosynthetic process from serine"/>
    <property type="evidence" value="ECO:0007669"/>
    <property type="project" value="InterPro"/>
</dbReference>
<feature type="compositionally biased region" description="Low complexity" evidence="11">
    <location>
        <begin position="99"/>
        <end position="111"/>
    </location>
</feature>
<dbReference type="Gene3D" id="3.40.50.1100">
    <property type="match status" value="2"/>
</dbReference>
<evidence type="ECO:0000256" key="11">
    <source>
        <dbReference type="SAM" id="MobiDB-lite"/>
    </source>
</evidence>
<evidence type="ECO:0000256" key="1">
    <source>
        <dbReference type="ARBA" id="ARBA00001933"/>
    </source>
</evidence>
<feature type="domain" description="Tryptophan synthase beta chain-like PALP" evidence="12">
    <location>
        <begin position="134"/>
        <end position="434"/>
    </location>
</feature>
<evidence type="ECO:0000259" key="12">
    <source>
        <dbReference type="Pfam" id="PF00291"/>
    </source>
</evidence>
<evidence type="ECO:0000256" key="7">
    <source>
        <dbReference type="ARBA" id="ARBA00022898"/>
    </source>
</evidence>
<name>A0A830HZM9_9CHLO</name>
<dbReference type="InterPro" id="IPR015421">
    <property type="entry name" value="PyrdxlP-dep_Trfase_major"/>
</dbReference>
<dbReference type="InterPro" id="IPR001216">
    <property type="entry name" value="P-phosphate_BS"/>
</dbReference>
<feature type="compositionally biased region" description="Gly residues" evidence="11">
    <location>
        <begin position="538"/>
        <end position="547"/>
    </location>
</feature>
<comment type="caution">
    <text evidence="13">The sequence shown here is derived from an EMBL/GenBank/DDBJ whole genome shotgun (WGS) entry which is preliminary data.</text>
</comment>
<dbReference type="Pfam" id="PF00282">
    <property type="entry name" value="Pyridoxal_deC"/>
    <property type="match status" value="2"/>
</dbReference>
<dbReference type="Gene3D" id="3.40.640.10">
    <property type="entry name" value="Type I PLP-dependent aspartate aminotransferase-like (Major domain)"/>
    <property type="match status" value="2"/>
</dbReference>
<feature type="modified residue" description="N6-(pyridoxal phosphate)lysine" evidence="10">
    <location>
        <position position="941"/>
    </location>
</feature>
<accession>A0A830HZM9</accession>
<sequence length="1164" mass="124429">MSAVRAAVPPGSSKGGALRGPHGSRSRGGGLSGFHRLHASNPDRSRGAPGRSVDLGEESLLSQNSERETSAAASQGPGASSSLESDENVDAERSNSKINTNDTTAENTQTTLESESVPQTSPPPFAAGNTGAVVGNTPLLDLSRLSKAENVKILAKMEFLNPTGSIKDRIALHMISRAESEGKIKPGVTTIVASTSGNTGCSVAMVCALKGYDYIVITSKKCSEEKRGSMRAFGGQVIIADDGLAADHPEHYVNLESTLCEQNENYFGIDQYENQHNPEAYYTSLGPEIWQQTRGRVTHFVAGGSTGGTVTGTGAYLKHVSDNQVQVLMPDPVGSVIFEHWAKHVPENELQASGYKVEGVGKDSIPGTLDLSFVDAMISVTDKQSIQMCQTLSSTAGALVGGSSGLNVYAAVELSKELGRQNPSREFTIVTVLPDSGLKYLSKIYNQTWCEENGFMDDECDPQDEVNRSRCRDTAVPRASATEVDDDLAAEENKSPLFSREVANAFLKDAADILTEYAAAEDVHVVDDTSGGNSNSGNGSGGGGGGNSNSNNSNSNNEQEDNDETSPLLSSSSYNAPIVSTTALGGGTNPAFPRAKLADPATPIPPVITLASPEEIDAAYRERASMSLSLLANGGGGSHTTDKLLEALKVTLDMSARTHHPLFLNQLYSGVDPIGLAGEWLTAATNTNVHTYEVAPVFTLIEREVLAKMASIWLADPDEVTSVAKPTTNRKSSFQKFLSSSEAADPMPTPSAENSLDDAVACAPPHDGLFVPGGSISNMYGMLLARHRADPEYVNRGAYGAPRLVAFVSDQAHYSFSKTAGVMGLGRDNVWSVESDASGAMIPDALERSIEKAVAEGATPFFVGATAATTVMGAFDPFVSIREICDRHSFTPAGASEDERVPIWMHVDAAWGGMYFMSPKLRKQTLRGAERADSLTWNPHKMMNMPLTCSVILTREPGSLQAMNASNAAYLFQPDKNFVEYDLGDRSIQCGRKADAFKLWLAWKAKGDLGWCLEVEHVNALGEGLERMIMDQQATSSVAGCSFEGRFLMATPRSCTNVCFWYIPPRLVGELDMHIVTVDSMGEPVSPVSLVGVPDELRSEIDGVAPKIKDRMQRMAGDGSALIGFQRNKGLPNFFRLVLPGGKGLSDEVLLRMLKRMDELGKDL</sequence>
<organism evidence="13 14">
    <name type="scientific">Pycnococcus provasolii</name>
    <dbReference type="NCBI Taxonomy" id="41880"/>
    <lineage>
        <taxon>Eukaryota</taxon>
        <taxon>Viridiplantae</taxon>
        <taxon>Chlorophyta</taxon>
        <taxon>Pseudoscourfieldiophyceae</taxon>
        <taxon>Pseudoscourfieldiales</taxon>
        <taxon>Pycnococcaceae</taxon>
        <taxon>Pycnococcus</taxon>
    </lineage>
</organism>
<dbReference type="Gene3D" id="3.90.1150.170">
    <property type="match status" value="2"/>
</dbReference>
<feature type="region of interest" description="Disordered" evidence="11">
    <location>
        <begin position="1"/>
        <end position="132"/>
    </location>
</feature>
<comment type="catalytic activity">
    <reaction evidence="9">
        <text>L-homocysteine + L-serine = L,L-cystathionine + H2O</text>
        <dbReference type="Rhea" id="RHEA:10112"/>
        <dbReference type="ChEBI" id="CHEBI:15377"/>
        <dbReference type="ChEBI" id="CHEBI:33384"/>
        <dbReference type="ChEBI" id="CHEBI:58161"/>
        <dbReference type="ChEBI" id="CHEBI:58199"/>
        <dbReference type="EC" id="4.2.1.22"/>
    </reaction>
</comment>
<keyword evidence="7 10" id="KW-0663">Pyridoxal phosphate</keyword>
<evidence type="ECO:0000256" key="2">
    <source>
        <dbReference type="ARBA" id="ARBA00005003"/>
    </source>
</evidence>
<dbReference type="InterPro" id="IPR002129">
    <property type="entry name" value="PyrdxlP-dep_de-COase"/>
</dbReference>
<keyword evidence="8" id="KW-0456">Lyase</keyword>
<dbReference type="EMBL" id="BNJQ01000039">
    <property type="protein sequence ID" value="GHP12223.1"/>
    <property type="molecule type" value="Genomic_DNA"/>
</dbReference>
<dbReference type="Pfam" id="PF00291">
    <property type="entry name" value="PALP"/>
    <property type="match status" value="1"/>
</dbReference>
<evidence type="ECO:0000256" key="3">
    <source>
        <dbReference type="ARBA" id="ARBA00007103"/>
    </source>
</evidence>
<dbReference type="PANTHER" id="PTHR45677">
    <property type="entry name" value="GLUTAMATE DECARBOXYLASE-RELATED"/>
    <property type="match status" value="1"/>
</dbReference>
<feature type="region of interest" description="Disordered" evidence="11">
    <location>
        <begin position="526"/>
        <end position="573"/>
    </location>
</feature>